<evidence type="ECO:0000256" key="1">
    <source>
        <dbReference type="ARBA" id="ARBA00004651"/>
    </source>
</evidence>
<dbReference type="Proteomes" id="UP000019150">
    <property type="component" value="Chromosome"/>
</dbReference>
<evidence type="ECO:0000313" key="14">
    <source>
        <dbReference type="Proteomes" id="UP000019150"/>
    </source>
</evidence>
<dbReference type="STRING" id="1415166.NONO_c35390"/>
<feature type="transmembrane region" description="Helical" evidence="11">
    <location>
        <begin position="128"/>
        <end position="153"/>
    </location>
</feature>
<dbReference type="FunFam" id="1.20.1250.20:FF:000001">
    <property type="entry name" value="Dicarboxylate MFS transporter"/>
    <property type="match status" value="1"/>
</dbReference>
<keyword evidence="14" id="KW-1185">Reference proteome</keyword>
<dbReference type="HOGENOM" id="CLU_001265_39_5_11"/>
<evidence type="ECO:0000256" key="2">
    <source>
        <dbReference type="ARBA" id="ARBA00008240"/>
    </source>
</evidence>
<protein>
    <recommendedName>
        <fullName evidence="10">Putative proline/betaine transporter</fullName>
    </recommendedName>
</protein>
<dbReference type="CDD" id="cd17369">
    <property type="entry name" value="MFS_ShiA_like"/>
    <property type="match status" value="1"/>
</dbReference>
<dbReference type="InterPro" id="IPR011701">
    <property type="entry name" value="MFS"/>
</dbReference>
<dbReference type="PROSITE" id="PS00217">
    <property type="entry name" value="SUGAR_TRANSPORT_2"/>
    <property type="match status" value="1"/>
</dbReference>
<comment type="subcellular location">
    <subcellularLocation>
        <location evidence="1">Cell membrane</location>
        <topology evidence="1">Multi-pass membrane protein</topology>
    </subcellularLocation>
</comment>
<evidence type="ECO:0000256" key="11">
    <source>
        <dbReference type="SAM" id="Phobius"/>
    </source>
</evidence>
<dbReference type="Gene3D" id="1.20.1250.20">
    <property type="entry name" value="MFS general substrate transporter like domains"/>
    <property type="match status" value="1"/>
</dbReference>
<keyword evidence="7 11" id="KW-1133">Transmembrane helix</keyword>
<keyword evidence="6" id="KW-0769">Symport</keyword>
<evidence type="ECO:0000256" key="3">
    <source>
        <dbReference type="ARBA" id="ARBA00022448"/>
    </source>
</evidence>
<dbReference type="InterPro" id="IPR005829">
    <property type="entry name" value="Sugar_transporter_CS"/>
</dbReference>
<keyword evidence="5 11" id="KW-0812">Transmembrane</keyword>
<evidence type="ECO:0000256" key="7">
    <source>
        <dbReference type="ARBA" id="ARBA00022989"/>
    </source>
</evidence>
<feature type="transmembrane region" description="Helical" evidence="11">
    <location>
        <begin position="25"/>
        <end position="51"/>
    </location>
</feature>
<feature type="transmembrane region" description="Helical" evidence="11">
    <location>
        <begin position="259"/>
        <end position="285"/>
    </location>
</feature>
<evidence type="ECO:0000256" key="4">
    <source>
        <dbReference type="ARBA" id="ARBA00022475"/>
    </source>
</evidence>
<comment type="similarity">
    <text evidence="2">Belongs to the major facilitator superfamily. Metabolite:H+ Symporter (MHS) family (TC 2.A.1.6) family.</text>
</comment>
<sequence>MLDTVTVETTEPTTDSVPANRRSRVVIASLIGTSIEFYDFYIYGTAAVLVFPKLFFPHESPTAAQLSSFVTFALAFFARPIGSVVFGHFGDRIGRKRTLVSSLLIMGTATVLIGCLPTYAVAGLWAPVLLAVLRFVQGVGLGGEWSGATLLATENAPEGRRGLFGSLPQLGAPIGFFLANGVFLLLTAIMPAHSDDPGAITFDNVGWRIPFLLSAILVVVGLYVRLQIVESRVFTDVAAADNIARVPATRLVRTHWRHLVLGTLLCVSTYVLFYLMTTFTLTYGTAAAHPASDAKAGLGFSRTEFLTILLVGVVFFAVFTTVAGLLTDRVGRRRTLLVTLVAVAVFGVLFQPWFTTAGSVPLSVSFVIVGLALMGLSYGPMGSLLPELFPADVRYTGSAVVYNLAGVLGASLAPIIAVALWRPDGNIAKVGLYLSAAGVLSLLALLGVRETRDIDYTAQTPPSERPPAPVG</sequence>
<evidence type="ECO:0000256" key="10">
    <source>
        <dbReference type="ARBA" id="ARBA00039918"/>
    </source>
</evidence>
<evidence type="ECO:0000256" key="9">
    <source>
        <dbReference type="ARBA" id="ARBA00037295"/>
    </source>
</evidence>
<dbReference type="GO" id="GO:0015293">
    <property type="term" value="F:symporter activity"/>
    <property type="evidence" value="ECO:0007669"/>
    <property type="project" value="UniProtKB-KW"/>
</dbReference>
<organism evidence="13 14">
    <name type="scientific">Nocardia nova SH22a</name>
    <dbReference type="NCBI Taxonomy" id="1415166"/>
    <lineage>
        <taxon>Bacteria</taxon>
        <taxon>Bacillati</taxon>
        <taxon>Actinomycetota</taxon>
        <taxon>Actinomycetes</taxon>
        <taxon>Mycobacteriales</taxon>
        <taxon>Nocardiaceae</taxon>
        <taxon>Nocardia</taxon>
    </lineage>
</organism>
<feature type="transmembrane region" description="Helical" evidence="11">
    <location>
        <begin position="205"/>
        <end position="224"/>
    </location>
</feature>
<name>W5TM50_9NOCA</name>
<keyword evidence="3" id="KW-0813">Transport</keyword>
<dbReference type="SUPFAM" id="SSF103473">
    <property type="entry name" value="MFS general substrate transporter"/>
    <property type="match status" value="1"/>
</dbReference>
<dbReference type="EMBL" id="CP006850">
    <property type="protein sequence ID" value="AHH18326.1"/>
    <property type="molecule type" value="Genomic_DNA"/>
</dbReference>
<feature type="transmembrane region" description="Helical" evidence="11">
    <location>
        <begin position="305"/>
        <end position="326"/>
    </location>
</feature>
<evidence type="ECO:0000313" key="13">
    <source>
        <dbReference type="EMBL" id="AHH18326.1"/>
    </source>
</evidence>
<proteinExistence type="inferred from homology"/>
<evidence type="ECO:0000256" key="5">
    <source>
        <dbReference type="ARBA" id="ARBA00022692"/>
    </source>
</evidence>
<reference evidence="13 14" key="1">
    <citation type="journal article" date="2014" name="Appl. Environ. Microbiol.">
        <title>Insights into the Microbial Degradation of Rubber and Gutta-Percha by Analysis of the Complete Genome of Nocardia nova SH22a.</title>
        <authorList>
            <person name="Luo Q."/>
            <person name="Hiessl S."/>
            <person name="Poehlein A."/>
            <person name="Daniel R."/>
            <person name="Steinbuchel A."/>
        </authorList>
    </citation>
    <scope>NUCLEOTIDE SEQUENCE [LARGE SCALE GENOMIC DNA]</scope>
    <source>
        <strain evidence="13">SH22a</strain>
    </source>
</reference>
<feature type="transmembrane region" description="Helical" evidence="11">
    <location>
        <begin position="174"/>
        <end position="193"/>
    </location>
</feature>
<dbReference type="GO" id="GO:0005886">
    <property type="term" value="C:plasma membrane"/>
    <property type="evidence" value="ECO:0007669"/>
    <property type="project" value="UniProtKB-SubCell"/>
</dbReference>
<comment type="function">
    <text evidence="9">May be a proton symporter involved in the uptake of osmolytes such as proline and glycine betaine.</text>
</comment>
<keyword evidence="8 11" id="KW-0472">Membrane</keyword>
<dbReference type="PANTHER" id="PTHR43045">
    <property type="entry name" value="SHIKIMATE TRANSPORTER"/>
    <property type="match status" value="1"/>
</dbReference>
<evidence type="ECO:0000256" key="8">
    <source>
        <dbReference type="ARBA" id="ARBA00023136"/>
    </source>
</evidence>
<dbReference type="PATRIC" id="fig|1415166.3.peg.3629"/>
<dbReference type="InterPro" id="IPR020846">
    <property type="entry name" value="MFS_dom"/>
</dbReference>
<dbReference type="eggNOG" id="COG0477">
    <property type="taxonomic scope" value="Bacteria"/>
</dbReference>
<feature type="transmembrane region" description="Helical" evidence="11">
    <location>
        <begin position="427"/>
        <end position="448"/>
    </location>
</feature>
<gene>
    <name evidence="13" type="ORF">NONO_c35390</name>
</gene>
<accession>W5TM50</accession>
<feature type="transmembrane region" description="Helical" evidence="11">
    <location>
        <begin position="99"/>
        <end position="122"/>
    </location>
</feature>
<feature type="transmembrane region" description="Helical" evidence="11">
    <location>
        <begin position="63"/>
        <end position="87"/>
    </location>
</feature>
<dbReference type="PROSITE" id="PS50850">
    <property type="entry name" value="MFS"/>
    <property type="match status" value="1"/>
</dbReference>
<dbReference type="Pfam" id="PF07690">
    <property type="entry name" value="MFS_1"/>
    <property type="match status" value="1"/>
</dbReference>
<feature type="transmembrane region" description="Helical" evidence="11">
    <location>
        <begin position="360"/>
        <end position="379"/>
    </location>
</feature>
<dbReference type="PANTHER" id="PTHR43045:SF2">
    <property type="entry name" value="INNER MEMBRANE METABOLITE TRANSPORT PROTEIN YHJE"/>
    <property type="match status" value="1"/>
</dbReference>
<dbReference type="KEGG" id="nno:NONO_c35390"/>
<dbReference type="AlphaFoldDB" id="W5TM50"/>
<feature type="transmembrane region" description="Helical" evidence="11">
    <location>
        <begin position="335"/>
        <end position="354"/>
    </location>
</feature>
<evidence type="ECO:0000256" key="6">
    <source>
        <dbReference type="ARBA" id="ARBA00022847"/>
    </source>
</evidence>
<evidence type="ECO:0000259" key="12">
    <source>
        <dbReference type="PROSITE" id="PS50850"/>
    </source>
</evidence>
<keyword evidence="4" id="KW-1003">Cell membrane</keyword>
<feature type="transmembrane region" description="Helical" evidence="11">
    <location>
        <begin position="400"/>
        <end position="421"/>
    </location>
</feature>
<feature type="domain" description="Major facilitator superfamily (MFS) profile" evidence="12">
    <location>
        <begin position="25"/>
        <end position="453"/>
    </location>
</feature>
<dbReference type="InterPro" id="IPR036259">
    <property type="entry name" value="MFS_trans_sf"/>
</dbReference>